<dbReference type="RefSeq" id="WP_139037689.1">
    <property type="nucleotide sequence ID" value="NZ_VDDA01000010.1"/>
</dbReference>
<keyword evidence="19" id="KW-1185">Reference proteome</keyword>
<evidence type="ECO:0000256" key="13">
    <source>
        <dbReference type="RuleBase" id="RU364064"/>
    </source>
</evidence>
<keyword evidence="6 13" id="KW-0237">DNA synthesis</keyword>
<comment type="catalytic activity">
    <reaction evidence="12 13">
        <text>a 2'-deoxyribonucleoside 5'-diphosphate + [thioredoxin]-disulfide + H2O = a ribonucleoside 5'-diphosphate + [thioredoxin]-dithiol</text>
        <dbReference type="Rhea" id="RHEA:23252"/>
        <dbReference type="Rhea" id="RHEA-COMP:10698"/>
        <dbReference type="Rhea" id="RHEA-COMP:10700"/>
        <dbReference type="ChEBI" id="CHEBI:15377"/>
        <dbReference type="ChEBI" id="CHEBI:29950"/>
        <dbReference type="ChEBI" id="CHEBI:50058"/>
        <dbReference type="ChEBI" id="CHEBI:57930"/>
        <dbReference type="ChEBI" id="CHEBI:73316"/>
        <dbReference type="EC" id="1.17.4.1"/>
    </reaction>
</comment>
<dbReference type="Pfam" id="PF08471">
    <property type="entry name" value="Ribonuc_red_2_N"/>
    <property type="match status" value="1"/>
</dbReference>
<dbReference type="InterPro" id="IPR013344">
    <property type="entry name" value="RNR_NrdJ/NrdZ"/>
</dbReference>
<dbReference type="Gene3D" id="3.20.70.20">
    <property type="match status" value="3"/>
</dbReference>
<dbReference type="Proteomes" id="UP000305267">
    <property type="component" value="Unassembled WGS sequence"/>
</dbReference>
<dbReference type="GO" id="GO:0000166">
    <property type="term" value="F:nucleotide binding"/>
    <property type="evidence" value="ECO:0007669"/>
    <property type="project" value="UniProtKB-KW"/>
</dbReference>
<comment type="cofactor">
    <cofactor evidence="1 13">
        <name>adenosylcob(III)alamin</name>
        <dbReference type="ChEBI" id="CHEBI:18408"/>
    </cofactor>
</comment>
<dbReference type="SUPFAM" id="SSF51998">
    <property type="entry name" value="PFL-like glycyl radical enzymes"/>
    <property type="match status" value="1"/>
</dbReference>
<feature type="domain" description="Ribonucleotide reductase large subunit C-terminal" evidence="15">
    <location>
        <begin position="827"/>
        <end position="913"/>
    </location>
</feature>
<dbReference type="NCBIfam" id="NF005736">
    <property type="entry name" value="PRK07562.1"/>
    <property type="match status" value="1"/>
</dbReference>
<comment type="similarity">
    <text evidence="2 13">Belongs to the ribonucleoside diphosphate reductase class-2 family.</text>
</comment>
<dbReference type="Pfam" id="PF02867">
    <property type="entry name" value="Ribonuc_red_lgC"/>
    <property type="match status" value="2"/>
</dbReference>
<keyword evidence="8 13" id="KW-0560">Oxidoreductase</keyword>
<dbReference type="OrthoDB" id="9762933at2"/>
<evidence type="ECO:0000256" key="8">
    <source>
        <dbReference type="ARBA" id="ARBA00023002"/>
    </source>
</evidence>
<organism evidence="18 19">
    <name type="scientific">Methylobacterium terricola</name>
    <dbReference type="NCBI Taxonomy" id="2583531"/>
    <lineage>
        <taxon>Bacteria</taxon>
        <taxon>Pseudomonadati</taxon>
        <taxon>Pseudomonadota</taxon>
        <taxon>Alphaproteobacteria</taxon>
        <taxon>Hyphomicrobiales</taxon>
        <taxon>Methylobacteriaceae</taxon>
        <taxon>Methylobacterium</taxon>
    </lineage>
</organism>
<gene>
    <name evidence="18" type="ORF">FF100_21000</name>
</gene>
<evidence type="ECO:0000256" key="3">
    <source>
        <dbReference type="ARBA" id="ARBA00012274"/>
    </source>
</evidence>
<dbReference type="InterPro" id="IPR000788">
    <property type="entry name" value="RNR_lg_C"/>
</dbReference>
<evidence type="ECO:0000256" key="14">
    <source>
        <dbReference type="SAM" id="MobiDB-lite"/>
    </source>
</evidence>
<dbReference type="SUPFAM" id="SSF75625">
    <property type="entry name" value="YebC-like"/>
    <property type="match status" value="1"/>
</dbReference>
<dbReference type="PANTHER" id="PTHR43371">
    <property type="entry name" value="VITAMIN B12-DEPENDENT RIBONUCLEOTIDE REDUCTASE"/>
    <property type="match status" value="1"/>
</dbReference>
<evidence type="ECO:0000313" key="19">
    <source>
        <dbReference type="Proteomes" id="UP000305267"/>
    </source>
</evidence>
<dbReference type="EC" id="1.17.4.1" evidence="3 13"/>
<evidence type="ECO:0000313" key="18">
    <source>
        <dbReference type="EMBL" id="TNC11081.1"/>
    </source>
</evidence>
<feature type="domain" description="TSCPD" evidence="17">
    <location>
        <begin position="975"/>
        <end position="1080"/>
    </location>
</feature>
<comment type="caution">
    <text evidence="18">The sequence shown here is derived from an EMBL/GenBank/DDBJ whole genome shotgun (WGS) entry which is preliminary data.</text>
</comment>
<evidence type="ECO:0000256" key="7">
    <source>
        <dbReference type="ARBA" id="ARBA00022741"/>
    </source>
</evidence>
<dbReference type="NCBIfam" id="TIGR02504">
    <property type="entry name" value="NrdJ_Z"/>
    <property type="match status" value="1"/>
</dbReference>
<protein>
    <recommendedName>
        <fullName evidence="4 13">Vitamin B12-dependent ribonucleotide reductase</fullName>
        <ecNumber evidence="3 13">1.17.4.1</ecNumber>
    </recommendedName>
</protein>
<dbReference type="GO" id="GO:0071897">
    <property type="term" value="P:DNA biosynthetic process"/>
    <property type="evidence" value="ECO:0007669"/>
    <property type="project" value="UniProtKB-KW"/>
</dbReference>
<sequence length="1250" mass="135303">MRFERRITSAGQSPYASIPFRKAVSEIRNPDGSVVFRLDGIDVPEAWSQVACDVLAQKYFRKAGVPKALKKVEENGVPSFLWRSVPDEAALAALPEGERTGSETSAVQVFDRLAGCWTYWGWKGGYFSSEEDAAAFHDELRAMLARQMVAPNSPQWFNTGLHWAYGIDGPAQGHFYVDYKTGELTQSATAYEHPQPHACFIQSVADDLVNEGGIMDLWVREARLFKYGSGTGSNFSRLRGENERLAGGGKSSGLMSFLKIGDRAAGAIKSGGTTRRAAKMVIVDIDHPDVEAFIDWKVKEEQKVAALVTGSKVVSKHLKAVMKACVNCEAAGDACFDPERNPALKREVKAARKAMVPDAAIKRVIQYARQGYTDISFPIYDTDWDSEAYLTVAGQNSNNSVSLTDDFLRAVDADADWTLSQRTTGKPAKTVKAAELWEKIAEAAWASADPGLHFNTTMNDWHTCPVGGRIRASNPCSEYMFLDDTACNLASANLLALYDRAAKRFDVEGYEHLCRLWTVVLEISVLMAQFPSREIADLSYKYRTLGLGYANIGGLLMTMGLSYDSREGRALAGALTAIMTGVSYATSAEMARELGPFPAYEENADAMLRVIRNHRRAAHGEATGYEFLNTNPVPLDHAGCPQGELVEHAKAAWDRALALGEEHGYRNAQSTVIAPTGTIGLVMDCDTTGIEPDFALVKFKKLAGGGYFKIINRAVPDALRSLGYREAEIAEIEAYAVGHGSLGQAPAINPGSLRAKGFTDDKIAAVEAGLKSAFDIKFVFNRWTLGEDFLTQTLTVPADKLADPSFDLLSFLGFSRKDIEAANVHVCGAMTLEGAPHLKVEHYPVFDCANPCGRIGKRYLSVESHIRMMAAAQPFISGAISKTINMPNDATVEDCKNAYRLSWTLALKANALYRDGSKLSQPLNAALISDESEDEDETVEAILAQPAVAKTVSVTEKIVERIVERVERLRSQEKLPSRRKGYTQKAKIGGHTIFLRTGEYDDGRLGEIFLDMNKEGSALRAFINNFAISVSLGLQYGVPLEEYVDAFTFTRFEPAGFVQGNDAIKNATSVLDYVFRELAISYLGRNDLAHVDLSEIGNTASGMTPAKPSASDPVPAHNVVSRGLLRGSGDRLTLIHGGPGGTTPGVAAPSAGQTAPAGGTVHAVRGAVALKTEPSLAGKVEALVEALPFTKADLAKPETAAAGRSVSDRRAEARMKGYVGEACPECANFTLVRNGTCLKCDTCGSTTGCS</sequence>
<dbReference type="InterPro" id="IPR024434">
    <property type="entry name" value="TSCPD_dom"/>
</dbReference>
<evidence type="ECO:0000259" key="15">
    <source>
        <dbReference type="Pfam" id="PF02867"/>
    </source>
</evidence>
<dbReference type="PRINTS" id="PR01183">
    <property type="entry name" value="RIBORDTASEM1"/>
</dbReference>
<dbReference type="CDD" id="cd02888">
    <property type="entry name" value="RNR_II_dimer"/>
    <property type="match status" value="1"/>
</dbReference>
<evidence type="ECO:0000256" key="11">
    <source>
        <dbReference type="ARBA" id="ARBA00025437"/>
    </source>
</evidence>
<name>A0A5C4LCP9_9HYPH</name>
<evidence type="ECO:0000256" key="2">
    <source>
        <dbReference type="ARBA" id="ARBA00007405"/>
    </source>
</evidence>
<evidence type="ECO:0000256" key="9">
    <source>
        <dbReference type="ARBA" id="ARBA00023157"/>
    </source>
</evidence>
<feature type="region of interest" description="Disordered" evidence="14">
    <location>
        <begin position="1134"/>
        <end position="1158"/>
    </location>
</feature>
<reference evidence="18 19" key="1">
    <citation type="submission" date="2019-06" db="EMBL/GenBank/DDBJ databases">
        <title>Genome of Methylobacterium sp. 17Sr1-39.</title>
        <authorList>
            <person name="Seo T."/>
        </authorList>
    </citation>
    <scope>NUCLEOTIDE SEQUENCE [LARGE SCALE GENOMIC DNA]</scope>
    <source>
        <strain evidence="18 19">17Sr1-39</strain>
    </source>
</reference>
<evidence type="ECO:0000256" key="6">
    <source>
        <dbReference type="ARBA" id="ARBA00022634"/>
    </source>
</evidence>
<comment type="function">
    <text evidence="11 13">Catalyzes the reduction of ribonucleotides to deoxyribonucleotides. May function to provide a pool of deoxyribonucleotide precursors for DNA repair during oxygen limitation and/or for immediate growth after restoration of oxygen.</text>
</comment>
<keyword evidence="7 13" id="KW-0547">Nucleotide-binding</keyword>
<proteinExistence type="inferred from homology"/>
<accession>A0A5C4LCP9</accession>
<evidence type="ECO:0000256" key="5">
    <source>
        <dbReference type="ARBA" id="ARBA00022628"/>
    </source>
</evidence>
<feature type="domain" description="Ribonucleotide reductase class II vitamin B12-dependent N-terminal" evidence="16">
    <location>
        <begin position="22"/>
        <end position="147"/>
    </location>
</feature>
<dbReference type="PANTHER" id="PTHR43371:SF1">
    <property type="entry name" value="RIBONUCLEOSIDE-DIPHOSPHATE REDUCTASE"/>
    <property type="match status" value="1"/>
</dbReference>
<dbReference type="InterPro" id="IPR050862">
    <property type="entry name" value="RdRp_reductase_class-2"/>
</dbReference>
<dbReference type="Pfam" id="PF12637">
    <property type="entry name" value="TSCPD"/>
    <property type="match status" value="1"/>
</dbReference>
<evidence type="ECO:0000256" key="10">
    <source>
        <dbReference type="ARBA" id="ARBA00023285"/>
    </source>
</evidence>
<evidence type="ECO:0000256" key="1">
    <source>
        <dbReference type="ARBA" id="ARBA00001922"/>
    </source>
</evidence>
<dbReference type="FunFam" id="3.20.70.20:FF:000017">
    <property type="entry name" value="Vitamin B12-dependent ribonucleotide reductase"/>
    <property type="match status" value="1"/>
</dbReference>
<dbReference type="FunFam" id="3.20.70.20:FF:000016">
    <property type="entry name" value="Vitamin B12-dependent ribonucleotide reductase"/>
    <property type="match status" value="1"/>
</dbReference>
<dbReference type="InterPro" id="IPR013678">
    <property type="entry name" value="RNR_2_N"/>
</dbReference>
<feature type="domain" description="Ribonucleotide reductase large subunit C-terminal" evidence="15">
    <location>
        <begin position="198"/>
        <end position="747"/>
    </location>
</feature>
<dbReference type="InterPro" id="IPR029072">
    <property type="entry name" value="YebC-like"/>
</dbReference>
<dbReference type="GO" id="GO:0031419">
    <property type="term" value="F:cobalamin binding"/>
    <property type="evidence" value="ECO:0007669"/>
    <property type="project" value="UniProtKB-KW"/>
</dbReference>
<keyword evidence="9" id="KW-1015">Disulfide bond</keyword>
<dbReference type="EMBL" id="VDDA01000010">
    <property type="protein sequence ID" value="TNC11081.1"/>
    <property type="molecule type" value="Genomic_DNA"/>
</dbReference>
<dbReference type="GO" id="GO:0050897">
    <property type="term" value="F:cobalt ion binding"/>
    <property type="evidence" value="ECO:0007669"/>
    <property type="project" value="InterPro"/>
</dbReference>
<evidence type="ECO:0000259" key="17">
    <source>
        <dbReference type="Pfam" id="PF12637"/>
    </source>
</evidence>
<dbReference type="GO" id="GO:0004748">
    <property type="term" value="F:ribonucleoside-diphosphate reductase activity, thioredoxin disulfide as acceptor"/>
    <property type="evidence" value="ECO:0007669"/>
    <property type="project" value="UniProtKB-EC"/>
</dbReference>
<keyword evidence="10 13" id="KW-0170">Cobalt</keyword>
<evidence type="ECO:0000256" key="12">
    <source>
        <dbReference type="ARBA" id="ARBA00047754"/>
    </source>
</evidence>
<dbReference type="AlphaFoldDB" id="A0A5C4LCP9"/>
<keyword evidence="5 13" id="KW-0846">Cobalamin</keyword>
<evidence type="ECO:0000256" key="4">
    <source>
        <dbReference type="ARBA" id="ARBA00014409"/>
    </source>
</evidence>
<evidence type="ECO:0000259" key="16">
    <source>
        <dbReference type="Pfam" id="PF08471"/>
    </source>
</evidence>